<gene>
    <name evidence="5" type="primary">Adf1_0</name>
    <name evidence="7" type="synonym">LOC112694528</name>
    <name evidence="5" type="ORF">g.28721</name>
</gene>
<accession>A0A2S2QT08</accession>
<dbReference type="GO" id="GO:0006357">
    <property type="term" value="P:regulation of transcription by RNA polymerase II"/>
    <property type="evidence" value="ECO:0007669"/>
    <property type="project" value="TreeGrafter"/>
</dbReference>
<feature type="domain" description="Myb-like" evidence="2">
    <location>
        <begin position="1"/>
        <end position="65"/>
    </location>
</feature>
<dbReference type="RefSeq" id="XP_025425810.1">
    <property type="nucleotide sequence ID" value="XM_025570025.1"/>
</dbReference>
<evidence type="ECO:0000259" key="2">
    <source>
        <dbReference type="PROSITE" id="PS50090"/>
    </source>
</evidence>
<dbReference type="SMART" id="SM00595">
    <property type="entry name" value="MADF"/>
    <property type="match status" value="1"/>
</dbReference>
<keyword evidence="6" id="KW-1185">Reference proteome</keyword>
<feature type="domain" description="MADF" evidence="3">
    <location>
        <begin position="14"/>
        <end position="104"/>
    </location>
</feature>
<dbReference type="Pfam" id="PF10545">
    <property type="entry name" value="MADF_DNA_bdg"/>
    <property type="match status" value="1"/>
</dbReference>
<evidence type="ECO:0000313" key="5">
    <source>
        <dbReference type="EMBL" id="MBY80864.1"/>
    </source>
</evidence>
<dbReference type="Gene3D" id="1.10.10.60">
    <property type="entry name" value="Homeodomain-like"/>
    <property type="match status" value="1"/>
</dbReference>
<dbReference type="InterPro" id="IPR001005">
    <property type="entry name" value="SANT/Myb"/>
</dbReference>
<dbReference type="GO" id="GO:0005634">
    <property type="term" value="C:nucleus"/>
    <property type="evidence" value="ECO:0007669"/>
    <property type="project" value="UniProtKB-SubCell"/>
</dbReference>
<evidence type="ECO:0000259" key="4">
    <source>
        <dbReference type="PROSITE" id="PS51031"/>
    </source>
</evidence>
<evidence type="ECO:0000313" key="6">
    <source>
        <dbReference type="Proteomes" id="UP000694846"/>
    </source>
</evidence>
<dbReference type="PROSITE" id="PS50090">
    <property type="entry name" value="MYB_LIKE"/>
    <property type="match status" value="1"/>
</dbReference>
<dbReference type="GO" id="GO:0005667">
    <property type="term" value="C:transcription regulator complex"/>
    <property type="evidence" value="ECO:0007669"/>
    <property type="project" value="TreeGrafter"/>
</dbReference>
<dbReference type="PANTHER" id="PTHR12243:SF60">
    <property type="entry name" value="SI:CH211-15D5.12-RELATED"/>
    <property type="match status" value="1"/>
</dbReference>
<feature type="domain" description="BESS" evidence="4">
    <location>
        <begin position="191"/>
        <end position="230"/>
    </location>
</feature>
<evidence type="ECO:0000256" key="1">
    <source>
        <dbReference type="PROSITE-ProRule" id="PRU00371"/>
    </source>
</evidence>
<comment type="subcellular location">
    <subcellularLocation>
        <location evidence="1">Nucleus</location>
    </subcellularLocation>
</comment>
<dbReference type="PANTHER" id="PTHR12243">
    <property type="entry name" value="MADF DOMAIN TRANSCRIPTION FACTOR"/>
    <property type="match status" value="1"/>
</dbReference>
<dbReference type="AlphaFoldDB" id="A0A2S2QT08"/>
<dbReference type="PROSITE" id="PS51029">
    <property type="entry name" value="MADF"/>
    <property type="match status" value="1"/>
</dbReference>
<name>A0A2S2QT08_9HEMI</name>
<evidence type="ECO:0000259" key="3">
    <source>
        <dbReference type="PROSITE" id="PS51029"/>
    </source>
</evidence>
<reference evidence="5" key="1">
    <citation type="submission" date="2018-04" db="EMBL/GenBank/DDBJ databases">
        <title>Transcriptome assembly of Sipha flava.</title>
        <authorList>
            <person name="Scully E.D."/>
            <person name="Geib S.M."/>
            <person name="Palmer N.A."/>
            <person name="Koch K."/>
            <person name="Bradshaw J."/>
            <person name="Heng-Moss T."/>
            <person name="Sarath G."/>
        </authorList>
    </citation>
    <scope>NUCLEOTIDE SEQUENCE</scope>
</reference>
<dbReference type="InterPro" id="IPR006578">
    <property type="entry name" value="MADF-dom"/>
</dbReference>
<dbReference type="GO" id="GO:0003677">
    <property type="term" value="F:DNA binding"/>
    <property type="evidence" value="ECO:0007669"/>
    <property type="project" value="InterPro"/>
</dbReference>
<protein>
    <submittedName>
        <fullName evidence="5">Transcription factor Adf-1</fullName>
    </submittedName>
    <submittedName>
        <fullName evidence="7">Uncharacterized protein LOC112694528</fullName>
    </submittedName>
</protein>
<dbReference type="InterPro" id="IPR004210">
    <property type="entry name" value="BESS_motif"/>
</dbReference>
<evidence type="ECO:0000313" key="7">
    <source>
        <dbReference type="RefSeq" id="XP_025425810.1"/>
    </source>
</evidence>
<reference evidence="7" key="2">
    <citation type="submission" date="2025-04" db="UniProtKB">
        <authorList>
            <consortium name="RefSeq"/>
        </authorList>
    </citation>
    <scope>IDENTIFICATION</scope>
    <source>
        <tissue evidence="7">Whole body</tissue>
    </source>
</reference>
<dbReference type="OrthoDB" id="6619674at2759"/>
<keyword evidence="1" id="KW-0539">Nucleus</keyword>
<dbReference type="Proteomes" id="UP000694846">
    <property type="component" value="Unplaced"/>
</dbReference>
<sequence>MSSKVIFSSEDDKMLVELVGYHPCLYDSKHALYKDQTARKNVWEQISNKVNQPVDECKKRWKNIKDTYNKRRRSRKLGTGSATKEKPSKWILHDVLSFMDTSIYKRQSVTNMICEGDTIKKDYVSSHDNIISMQMKPTIENVSSASTFGPIAETNSLERESTSKKRTKITEILNKISEERNHLMSKTENAEDSIDIFFKSIALTVKQFSPEFKIRAKMDVLKIINELELENFKYSD</sequence>
<organism evidence="5">
    <name type="scientific">Sipha flava</name>
    <name type="common">yellow sugarcane aphid</name>
    <dbReference type="NCBI Taxonomy" id="143950"/>
    <lineage>
        <taxon>Eukaryota</taxon>
        <taxon>Metazoa</taxon>
        <taxon>Ecdysozoa</taxon>
        <taxon>Arthropoda</taxon>
        <taxon>Hexapoda</taxon>
        <taxon>Insecta</taxon>
        <taxon>Pterygota</taxon>
        <taxon>Neoptera</taxon>
        <taxon>Paraneoptera</taxon>
        <taxon>Hemiptera</taxon>
        <taxon>Sternorrhyncha</taxon>
        <taxon>Aphidomorpha</taxon>
        <taxon>Aphidoidea</taxon>
        <taxon>Aphididae</taxon>
        <taxon>Sipha</taxon>
    </lineage>
</organism>
<dbReference type="EMBL" id="GGMS01011661">
    <property type="protein sequence ID" value="MBY80864.1"/>
    <property type="molecule type" value="Transcribed_RNA"/>
</dbReference>
<dbReference type="InterPro" id="IPR039353">
    <property type="entry name" value="TF_Adf1"/>
</dbReference>
<dbReference type="PROSITE" id="PS51031">
    <property type="entry name" value="BESS"/>
    <property type="match status" value="1"/>
</dbReference>
<proteinExistence type="predicted"/>